<organism evidence="1 2">
    <name type="scientific">Melghirimyces profundicolus</name>
    <dbReference type="NCBI Taxonomy" id="1242148"/>
    <lineage>
        <taxon>Bacteria</taxon>
        <taxon>Bacillati</taxon>
        <taxon>Bacillota</taxon>
        <taxon>Bacilli</taxon>
        <taxon>Bacillales</taxon>
        <taxon>Thermoactinomycetaceae</taxon>
        <taxon>Melghirimyces</taxon>
    </lineage>
</organism>
<sequence length="308" mass="34189">MDSTFHPLLKGAIELHVHSSPSIFPRKQTDWELIQDVRRAEMAGVVLKAHEGQTYDRATLLREKHPDLHIYGGLVCNAFSGGLSPAVVDVAIQMGAKIIWMPTISAEQHQKYYSRRSTGKLFHSEKSLPHLSRGIRVVDDEGKLWPEVFEILHLIAEQDIVLATGHLAPHEVEILVREAGKIGVQKILIQHADLGIARIPLDLQKILVRQGCILEKCYLACGPDFYDISPGSMAKNIQELGAGSCIMVTDYGQAHNPAPVKALGEFIQKMLDNGIPEYDIERMVSINPKELLNLPARKAVGETTSMEE</sequence>
<evidence type="ECO:0008006" key="3">
    <source>
        <dbReference type="Google" id="ProtNLM"/>
    </source>
</evidence>
<dbReference type="SUPFAM" id="SSF51556">
    <property type="entry name" value="Metallo-dependent hydrolases"/>
    <property type="match status" value="1"/>
</dbReference>
<accession>A0A2T6C7Z1</accession>
<dbReference type="AlphaFoldDB" id="A0A2T6C7Z1"/>
<keyword evidence="2" id="KW-1185">Reference proteome</keyword>
<gene>
    <name evidence="1" type="ORF">C8P63_103189</name>
</gene>
<protein>
    <recommendedName>
        <fullName evidence="3">Cytosolic protein</fullName>
    </recommendedName>
</protein>
<reference evidence="1 2" key="1">
    <citation type="submission" date="2018-04" db="EMBL/GenBank/DDBJ databases">
        <title>Genomic Encyclopedia of Archaeal and Bacterial Type Strains, Phase II (KMG-II): from individual species to whole genera.</title>
        <authorList>
            <person name="Goeker M."/>
        </authorList>
    </citation>
    <scope>NUCLEOTIDE SEQUENCE [LARGE SCALE GENOMIC DNA]</scope>
    <source>
        <strain evidence="1 2">DSM 45787</strain>
    </source>
</reference>
<dbReference type="RefSeq" id="WP_108021951.1">
    <property type="nucleotide sequence ID" value="NZ_QBKR01000003.1"/>
</dbReference>
<evidence type="ECO:0000313" key="1">
    <source>
        <dbReference type="EMBL" id="PTX64403.1"/>
    </source>
</evidence>
<dbReference type="InterPro" id="IPR046249">
    <property type="entry name" value="DUF6282"/>
</dbReference>
<dbReference type="Pfam" id="PF19799">
    <property type="entry name" value="DUF6282"/>
    <property type="match status" value="1"/>
</dbReference>
<dbReference type="EMBL" id="QBKR01000003">
    <property type="protein sequence ID" value="PTX64403.1"/>
    <property type="molecule type" value="Genomic_DNA"/>
</dbReference>
<name>A0A2T6C7Z1_9BACL</name>
<dbReference type="OrthoDB" id="9802809at2"/>
<evidence type="ECO:0000313" key="2">
    <source>
        <dbReference type="Proteomes" id="UP000244240"/>
    </source>
</evidence>
<dbReference type="Proteomes" id="UP000244240">
    <property type="component" value="Unassembled WGS sequence"/>
</dbReference>
<comment type="caution">
    <text evidence="1">The sequence shown here is derived from an EMBL/GenBank/DDBJ whole genome shotgun (WGS) entry which is preliminary data.</text>
</comment>
<dbReference type="InterPro" id="IPR032466">
    <property type="entry name" value="Metal_Hydrolase"/>
</dbReference>
<proteinExistence type="predicted"/>